<feature type="compositionally biased region" description="Polar residues" evidence="1">
    <location>
        <begin position="265"/>
        <end position="280"/>
    </location>
</feature>
<proteinExistence type="predicted"/>
<feature type="compositionally biased region" description="Basic and acidic residues" evidence="1">
    <location>
        <begin position="538"/>
        <end position="550"/>
    </location>
</feature>
<sequence>MPLHSQPVNPNPPAALQLPFDRCKRRGCNQYLTVPRLCTGQSVEENENIWYRTCWNNKRNDSTTCGNIDMLFHLPQGKGGYVPPAKCTSPWCQQAAKGPLPSNAACGFNYCASCCRLARPLIGALAPCPYSPHNLAPRTTTQEAQAQVSFGSYLGRPYEQKLGILEAEQAQRKASNQRASEALRQSQGLLMVQWWIKDHDEALCIRVPKDGNFFHPRSIPTVVDLVNLNKNTMYQVFDPAAQKWIWSSFGLPATDVKGTSVLNFRSQGVTSGPGMPQSSGRVEGDPVSPPRKRVASSAKASPSPKKSSTSSTAAQDVICISDSDDDSDNSVQVISTSFGGIKRELSPSAGMSDDWPTDYSTMASGLEFMNASAGKGKAFTVKGAFKKAFPGTVFKSSSYYTYRQYWVKAPRALKDEFAAMDGATWAAFISEFETAFVVMSPKIVAIENDDALSLGAEDCINIIKAYTGKNKIQGGAQTLRSDPKLAAEKVFLLNICLDWTLVFDADADLDGVDPRIAKVICVLRKSKQLPSLESRILGSKDGRPATKDQDSAPSAGSTPSPDLPAGSGEQKGPVVGPVPAGPGTRLSPSESSLSPSEPKPKRTPEEQNAPVQDGDYTYYMRMTLSHPESGRTRHMAVRASGHVKDGVAYVVFEDLKEALSELMENFHWQEDGDSEEAWLCLWSLEDFEPEDADKRLGGHEPIKVAILHRPGTLELLRAKRDDDLPARIFTAEEAVTEWAMPSPPISKNAILVGCRLHLYRARNEKDLKRMLKAAVVREQVSDGDDEGEDDENEALISDPSDYSNSGLESNEEWTGSGSDWEDDDDAAAVQAVKQLQQLKARKSKMAKAAKTRGRQPAPAPLDLGPYATIYSPHRKKRKHAERSPSPLPVEYKERDVQRLLHQRWKHNRYIQAFRRLRFKQRPLPVGWLAKVVKEVGKMGRRPEIALRRIGLPIDFIKWKSIGTYLKRDPNWVSQAADAYVYQALYGPRGLYAHPEIVQLLTSNDDNECLGLTGWVTLLKRARESVFKVHPEAQEKEKELMEKVVLGRKRSGATKRQK</sequence>
<keyword evidence="3" id="KW-1185">Reference proteome</keyword>
<feature type="compositionally biased region" description="Polar residues" evidence="1">
    <location>
        <begin position="800"/>
        <end position="817"/>
    </location>
</feature>
<organism evidence="2 3">
    <name type="scientific">Exidia glandulosa HHB12029</name>
    <dbReference type="NCBI Taxonomy" id="1314781"/>
    <lineage>
        <taxon>Eukaryota</taxon>
        <taxon>Fungi</taxon>
        <taxon>Dikarya</taxon>
        <taxon>Basidiomycota</taxon>
        <taxon>Agaricomycotina</taxon>
        <taxon>Agaricomycetes</taxon>
        <taxon>Auriculariales</taxon>
        <taxon>Exidiaceae</taxon>
        <taxon>Exidia</taxon>
    </lineage>
</organism>
<dbReference type="AlphaFoldDB" id="A0A165D5F0"/>
<dbReference type="Proteomes" id="UP000077266">
    <property type="component" value="Unassembled WGS sequence"/>
</dbReference>
<accession>A0A165D5F0</accession>
<evidence type="ECO:0000313" key="2">
    <source>
        <dbReference type="EMBL" id="KZV83822.1"/>
    </source>
</evidence>
<protein>
    <submittedName>
        <fullName evidence="2">Uncharacterized protein</fullName>
    </submittedName>
</protein>
<feature type="compositionally biased region" description="Acidic residues" evidence="1">
    <location>
        <begin position="781"/>
        <end position="793"/>
    </location>
</feature>
<dbReference type="EMBL" id="KV426253">
    <property type="protein sequence ID" value="KZV83822.1"/>
    <property type="molecule type" value="Genomic_DNA"/>
</dbReference>
<feature type="compositionally biased region" description="Low complexity" evidence="1">
    <location>
        <begin position="295"/>
        <end position="313"/>
    </location>
</feature>
<feature type="compositionally biased region" description="Polar residues" evidence="1">
    <location>
        <begin position="551"/>
        <end position="560"/>
    </location>
</feature>
<feature type="region of interest" description="Disordered" evidence="1">
    <location>
        <begin position="838"/>
        <end position="865"/>
    </location>
</feature>
<dbReference type="InParanoid" id="A0A165D5F0"/>
<evidence type="ECO:0000313" key="3">
    <source>
        <dbReference type="Proteomes" id="UP000077266"/>
    </source>
</evidence>
<reference evidence="2 3" key="1">
    <citation type="journal article" date="2016" name="Mol. Biol. Evol.">
        <title>Comparative Genomics of Early-Diverging Mushroom-Forming Fungi Provides Insights into the Origins of Lignocellulose Decay Capabilities.</title>
        <authorList>
            <person name="Nagy L.G."/>
            <person name="Riley R."/>
            <person name="Tritt A."/>
            <person name="Adam C."/>
            <person name="Daum C."/>
            <person name="Floudas D."/>
            <person name="Sun H."/>
            <person name="Yadav J.S."/>
            <person name="Pangilinan J."/>
            <person name="Larsson K.H."/>
            <person name="Matsuura K."/>
            <person name="Barry K."/>
            <person name="Labutti K."/>
            <person name="Kuo R."/>
            <person name="Ohm R.A."/>
            <person name="Bhattacharya S.S."/>
            <person name="Shirouzu T."/>
            <person name="Yoshinaga Y."/>
            <person name="Martin F.M."/>
            <person name="Grigoriev I.V."/>
            <person name="Hibbett D.S."/>
        </authorList>
    </citation>
    <scope>NUCLEOTIDE SEQUENCE [LARGE SCALE GENOMIC DNA]</scope>
    <source>
        <strain evidence="2 3">HHB12029</strain>
    </source>
</reference>
<feature type="region of interest" description="Disordered" evidence="1">
    <location>
        <begin position="778"/>
        <end position="822"/>
    </location>
</feature>
<name>A0A165D5F0_EXIGL</name>
<gene>
    <name evidence="2" type="ORF">EXIGLDRAFT_777162</name>
</gene>
<feature type="compositionally biased region" description="Basic residues" evidence="1">
    <location>
        <begin position="839"/>
        <end position="853"/>
    </location>
</feature>
<dbReference type="OrthoDB" id="10615152at2759"/>
<feature type="region of interest" description="Disordered" evidence="1">
    <location>
        <begin position="533"/>
        <end position="616"/>
    </location>
</feature>
<feature type="region of interest" description="Disordered" evidence="1">
    <location>
        <begin position="265"/>
        <end position="313"/>
    </location>
</feature>
<feature type="compositionally biased region" description="Low complexity" evidence="1">
    <location>
        <begin position="572"/>
        <end position="596"/>
    </location>
</feature>
<evidence type="ECO:0000256" key="1">
    <source>
        <dbReference type="SAM" id="MobiDB-lite"/>
    </source>
</evidence>